<feature type="region of interest" description="Disordered" evidence="2">
    <location>
        <begin position="568"/>
        <end position="587"/>
    </location>
</feature>
<dbReference type="Pfam" id="PF03577">
    <property type="entry name" value="Peptidase_C69"/>
    <property type="match status" value="2"/>
</dbReference>
<evidence type="ECO:0000313" key="6">
    <source>
        <dbReference type="Proteomes" id="UP000751190"/>
    </source>
</evidence>
<reference evidence="5" key="1">
    <citation type="submission" date="2021-05" db="EMBL/GenBank/DDBJ databases">
        <title>The genome of the haptophyte Pavlova lutheri (Diacronema luteri, Pavlovales) - a model for lipid biosynthesis in eukaryotic algae.</title>
        <authorList>
            <person name="Hulatt C.J."/>
            <person name="Posewitz M.C."/>
        </authorList>
    </citation>
    <scope>NUCLEOTIDE SEQUENCE</scope>
    <source>
        <strain evidence="5">NIVA-4/92</strain>
    </source>
</reference>
<evidence type="ECO:0008006" key="7">
    <source>
        <dbReference type="Google" id="ProtNLM"/>
    </source>
</evidence>
<dbReference type="Proteomes" id="UP000751190">
    <property type="component" value="Unassembled WGS sequence"/>
</dbReference>
<organism evidence="5 6">
    <name type="scientific">Diacronema lutheri</name>
    <name type="common">Unicellular marine alga</name>
    <name type="synonym">Monochrysis lutheri</name>
    <dbReference type="NCBI Taxonomy" id="2081491"/>
    <lineage>
        <taxon>Eukaryota</taxon>
        <taxon>Haptista</taxon>
        <taxon>Haptophyta</taxon>
        <taxon>Pavlovophyceae</taxon>
        <taxon>Pavlovales</taxon>
        <taxon>Pavlovaceae</taxon>
        <taxon>Diacronema</taxon>
    </lineage>
</organism>
<keyword evidence="3" id="KW-0812">Transmembrane</keyword>
<dbReference type="OMA" id="WPANATR"/>
<name>A0A8J5XER1_DIALT</name>
<keyword evidence="4" id="KW-0732">Signal</keyword>
<feature type="transmembrane region" description="Helical" evidence="3">
    <location>
        <begin position="718"/>
        <end position="737"/>
    </location>
</feature>
<feature type="chain" id="PRO_5035239495" description="Dipeptidase" evidence="4">
    <location>
        <begin position="24"/>
        <end position="794"/>
    </location>
</feature>
<gene>
    <name evidence="5" type="ORF">KFE25_010272</name>
</gene>
<dbReference type="GO" id="GO:0016805">
    <property type="term" value="F:dipeptidase activity"/>
    <property type="evidence" value="ECO:0007669"/>
    <property type="project" value="InterPro"/>
</dbReference>
<dbReference type="InterPro" id="IPR005322">
    <property type="entry name" value="Peptidase_C69"/>
</dbReference>
<proteinExistence type="inferred from homology"/>
<comment type="similarity">
    <text evidence="1">Belongs to the peptidase C69 family. Secernin subfamily.</text>
</comment>
<dbReference type="AlphaFoldDB" id="A0A8J5XER1"/>
<evidence type="ECO:0000256" key="4">
    <source>
        <dbReference type="SAM" id="SignalP"/>
    </source>
</evidence>
<dbReference type="OrthoDB" id="5175656at2759"/>
<evidence type="ECO:0000256" key="3">
    <source>
        <dbReference type="SAM" id="Phobius"/>
    </source>
</evidence>
<dbReference type="GO" id="GO:0070004">
    <property type="term" value="F:cysteine-type exopeptidase activity"/>
    <property type="evidence" value="ECO:0007669"/>
    <property type="project" value="InterPro"/>
</dbReference>
<keyword evidence="3" id="KW-0472">Membrane</keyword>
<dbReference type="EMBL" id="JAGTXO010000020">
    <property type="protein sequence ID" value="KAG8462447.1"/>
    <property type="molecule type" value="Genomic_DNA"/>
</dbReference>
<dbReference type="PANTHER" id="PTHR12994">
    <property type="entry name" value="SECERNIN"/>
    <property type="match status" value="1"/>
</dbReference>
<feature type="region of interest" description="Disordered" evidence="2">
    <location>
        <begin position="748"/>
        <end position="794"/>
    </location>
</feature>
<dbReference type="PANTHER" id="PTHR12994:SF17">
    <property type="entry name" value="LD30995P"/>
    <property type="match status" value="1"/>
</dbReference>
<sequence>MRKHFDLLPSVAALTLLARVASACTAIGIGRHASADGSVMVAHTDDSAGMGDPRLVRVAARDWPANATRNVYLSIADYPRLLAPERAPEYEASSSAHADLPWAKPLGSIPQVAHTYAYWDVDYGLGNEHALVMAETTCSGRLRAAPRGISNGTALFGIEELSKLALERCATARCAITTMGSLAEAHGYYGGNSHLGKFEPWPGLGFGGEAEALLIGDARGELWIFHILPGPGGPGRGAVWAAQRVPDDSVTVVANSFVIRHMDLSDPNTFLASRDIHAIASELGFWSPPPSTSAVGLAWDDAGAFDFTAAFGGAPASPPDPTGRKELVARFYSGRRMWRVFDLLAPALQLDADWGYLQDAPTYPLAVRPEKLVSVADFFALLRDHYEGTPFDLTAGPAAGPFGSPNRWGPGAGERQVPGGWERAISMHRSLFSFVAQARAVPDGERALSGLVWFGEDSPHATCFVPFYLAQRELPPAYTTGSMATYSEGSAWWAANVIKRTMDLNFRAMREDVRAAAAACERAGVDVVERADAAARALLASASADAEIGSELSSSELSSSELSSSELRSSELSSAPANARAGGEASVGRALERETSAHAQWALGQWRALFGELMVTYKNGYRNTPVAEGISRESGIGYPAWWLKMVGYGEWAARVRARADAADARRAAGEPPRPLAPAPTPDPDAISPAFAGVVPVGPGSARPAVHDRSRASGIGERLGMAAAAIVGALVIFALGVLGGHRLDRITRHHGTHGSGAHAPLLPASGSTRGLAQAGGSAHGARPSGSSSKLRGAAA</sequence>
<evidence type="ECO:0000313" key="5">
    <source>
        <dbReference type="EMBL" id="KAG8462447.1"/>
    </source>
</evidence>
<keyword evidence="6" id="KW-1185">Reference proteome</keyword>
<feature type="signal peptide" evidence="4">
    <location>
        <begin position="1"/>
        <end position="23"/>
    </location>
</feature>
<evidence type="ECO:0000256" key="1">
    <source>
        <dbReference type="ARBA" id="ARBA00005705"/>
    </source>
</evidence>
<evidence type="ECO:0000256" key="2">
    <source>
        <dbReference type="SAM" id="MobiDB-lite"/>
    </source>
</evidence>
<accession>A0A8J5XER1</accession>
<protein>
    <recommendedName>
        <fullName evidence="7">Dipeptidase</fullName>
    </recommendedName>
</protein>
<dbReference type="GO" id="GO:0006508">
    <property type="term" value="P:proteolysis"/>
    <property type="evidence" value="ECO:0007669"/>
    <property type="project" value="InterPro"/>
</dbReference>
<comment type="caution">
    <text evidence="5">The sequence shown here is derived from an EMBL/GenBank/DDBJ whole genome shotgun (WGS) entry which is preliminary data.</text>
</comment>
<keyword evidence="3" id="KW-1133">Transmembrane helix</keyword>